<organism evidence="6 7">
    <name type="scientific">Discostella pseudostelligera</name>
    <dbReference type="NCBI Taxonomy" id="259834"/>
    <lineage>
        <taxon>Eukaryota</taxon>
        <taxon>Sar</taxon>
        <taxon>Stramenopiles</taxon>
        <taxon>Ochrophyta</taxon>
        <taxon>Bacillariophyta</taxon>
        <taxon>Coscinodiscophyceae</taxon>
        <taxon>Thalassiosirophycidae</taxon>
        <taxon>Stephanodiscales</taxon>
        <taxon>Stephanodiscaceae</taxon>
        <taxon>Discostella</taxon>
    </lineage>
</organism>
<evidence type="ECO:0000259" key="5">
    <source>
        <dbReference type="SMART" id="SM00233"/>
    </source>
</evidence>
<keyword evidence="3" id="KW-0268">Exocytosis</keyword>
<evidence type="ECO:0000313" key="6">
    <source>
        <dbReference type="EMBL" id="KAL3767498.1"/>
    </source>
</evidence>
<dbReference type="SUPFAM" id="SSF74788">
    <property type="entry name" value="Cullin repeat-like"/>
    <property type="match status" value="1"/>
</dbReference>
<keyword evidence="7" id="KW-1185">Reference proteome</keyword>
<name>A0ABD3MX11_9STRA</name>
<feature type="domain" description="PH" evidence="5">
    <location>
        <begin position="96"/>
        <end position="262"/>
    </location>
</feature>
<evidence type="ECO:0000256" key="4">
    <source>
        <dbReference type="SAM" id="MobiDB-lite"/>
    </source>
</evidence>
<feature type="compositionally biased region" description="Low complexity" evidence="4">
    <location>
        <begin position="471"/>
        <end position="494"/>
    </location>
</feature>
<feature type="compositionally biased region" description="Basic and acidic residues" evidence="4">
    <location>
        <begin position="134"/>
        <end position="151"/>
    </location>
</feature>
<feature type="compositionally biased region" description="Acidic residues" evidence="4">
    <location>
        <begin position="455"/>
        <end position="469"/>
    </location>
</feature>
<comment type="caution">
    <text evidence="6">The sequence shown here is derived from an EMBL/GenBank/DDBJ whole genome shotgun (WGS) entry which is preliminary data.</text>
</comment>
<dbReference type="InterPro" id="IPR033961">
    <property type="entry name" value="Exo84"/>
</dbReference>
<dbReference type="GO" id="GO:0006887">
    <property type="term" value="P:exocytosis"/>
    <property type="evidence" value="ECO:0007669"/>
    <property type="project" value="UniProtKB-KW"/>
</dbReference>
<dbReference type="PANTHER" id="PTHR21426:SF12">
    <property type="entry name" value="EXOCYST COMPLEX COMPONENT 8"/>
    <property type="match status" value="1"/>
</dbReference>
<evidence type="ECO:0000313" key="7">
    <source>
        <dbReference type="Proteomes" id="UP001530293"/>
    </source>
</evidence>
<dbReference type="SMART" id="SM00233">
    <property type="entry name" value="PH"/>
    <property type="match status" value="1"/>
</dbReference>
<dbReference type="AlphaFoldDB" id="A0ABD3MX11"/>
<dbReference type="EMBL" id="JALLBG020000075">
    <property type="protein sequence ID" value="KAL3767498.1"/>
    <property type="molecule type" value="Genomic_DNA"/>
</dbReference>
<feature type="region of interest" description="Disordered" evidence="4">
    <location>
        <begin position="455"/>
        <end position="542"/>
    </location>
</feature>
<feature type="region of interest" description="Disordered" evidence="4">
    <location>
        <begin position="133"/>
        <end position="170"/>
    </location>
</feature>
<dbReference type="Proteomes" id="UP001530293">
    <property type="component" value="Unassembled WGS sequence"/>
</dbReference>
<comment type="similarity">
    <text evidence="1">Belongs to the EXO84 family.</text>
</comment>
<evidence type="ECO:0000256" key="2">
    <source>
        <dbReference type="ARBA" id="ARBA00022448"/>
    </source>
</evidence>
<keyword evidence="2" id="KW-0813">Transport</keyword>
<dbReference type="InterPro" id="IPR001849">
    <property type="entry name" value="PH_domain"/>
</dbReference>
<proteinExistence type="inferred from homology"/>
<protein>
    <recommendedName>
        <fullName evidence="5">PH domain-containing protein</fullName>
    </recommendedName>
</protein>
<evidence type="ECO:0000256" key="3">
    <source>
        <dbReference type="ARBA" id="ARBA00022483"/>
    </source>
</evidence>
<sequence length="956" mass="103801">MNTIQERVIHHLDPSNASASHIPLFLPCIRISRGGGIGGNNNNVNDDYNNDDDDLIRPFTKSDLDRVMDYNNMPHEPPSPCALMHCEAPGSGIENNDNEDELEVYDGGISFPKRWAKLAGGYIFLTANKSKISGGKDTKADGGTKEEESKDTTTAATTTGDHDDGGGEGTSGKIACIPLQGCTVELPPGGRRVFREHAHTGARKGYEMAIHVRHSSNNNNNSNNNSNGNNNDNAKMTCYIILDTLGHRESWASAIRLRCDVGQSKVTILRPGGIAGSRLMSVENDAYYADGGTGGGGGGAHTNATTIRHSQDRKKQKQWGLVRPNKVSASSLQKPSSGNADLDAAIERFGIHGFKEEAWLHEFLQQHSVIELQGECDKLERWIDVIKDGLRGAVLEQYEYFVEASREMSTMGREVAWIRSLVERQQETLMSMRNIDFGNGLEELEEYGIVGEDEFDYDDDEDGLLDGEGNDGISDASSVVSSSSEEQSGPMMSSRTPMRTNLRNPRRRESSRQKASGVLPMARLDDDDGPHPSGSGSAHPSHIEIPSWITDVCEEISAFIKESRYTDATELILKAKAEVSGILAAHEQPTPPVVTTPTSSYNTTRNIMSASNLSSATTGGDGGSGTTRKVLHKKQQALLHRTNAQLDTLMERMSGRLSENLRRKNEALKASAKRERADPLSTLASLVSPVCLNDDAVALSLLVKLGRYQEAATAYAARRSLLLSECLHERPISSPVGMDAVIYAAQISSSFFSSLAIAVEGFLDLFIDSNADSSGNDDDTSLNSRSLALGTGGKRVPSGALSAIVLWCDSELINSQSDDLFVVIQSKFTNAFGSSRLLGSLALSPPGIRRPASLEGSKNSLAKEREHSIEVAAKCINQAFAYASENLDTIGLSLTPKLAENMRPKLKGCEAEVAAFLDVRWKAVTFDWVMEGNVPEMNTMIRPLVSPRHLADDRRV</sequence>
<feature type="compositionally biased region" description="Low complexity" evidence="4">
    <location>
        <begin position="531"/>
        <end position="540"/>
    </location>
</feature>
<dbReference type="InterPro" id="IPR016159">
    <property type="entry name" value="Cullin_repeat-like_dom_sf"/>
</dbReference>
<gene>
    <name evidence="6" type="ORF">ACHAWU_000161</name>
</gene>
<dbReference type="PANTHER" id="PTHR21426">
    <property type="entry name" value="EXOCYST COMPLEX COMPONENT 8"/>
    <property type="match status" value="1"/>
</dbReference>
<evidence type="ECO:0000256" key="1">
    <source>
        <dbReference type="ARBA" id="ARBA00007210"/>
    </source>
</evidence>
<reference evidence="6 7" key="1">
    <citation type="submission" date="2024-10" db="EMBL/GenBank/DDBJ databases">
        <title>Updated reference genomes for cyclostephanoid diatoms.</title>
        <authorList>
            <person name="Roberts W.R."/>
            <person name="Alverson A.J."/>
        </authorList>
    </citation>
    <scope>NUCLEOTIDE SEQUENCE [LARGE SCALE GENOMIC DNA]</scope>
    <source>
        <strain evidence="6 7">AJA232-27</strain>
    </source>
</reference>
<accession>A0ABD3MX11</accession>